<dbReference type="InterPro" id="IPR012910">
    <property type="entry name" value="Plug_dom"/>
</dbReference>
<dbReference type="EMBL" id="JACIDT010000005">
    <property type="protein sequence ID" value="MBB3926019.1"/>
    <property type="molecule type" value="Genomic_DNA"/>
</dbReference>
<proteinExistence type="inferred from homology"/>
<dbReference type="InterPro" id="IPR039426">
    <property type="entry name" value="TonB-dep_rcpt-like"/>
</dbReference>
<comment type="caution">
    <text evidence="16">The sequence shown here is derived from an EMBL/GenBank/DDBJ whole genome shotgun (WGS) entry which is preliminary data.</text>
</comment>
<dbReference type="Pfam" id="PF00593">
    <property type="entry name" value="TonB_dep_Rec_b-barrel"/>
    <property type="match status" value="1"/>
</dbReference>
<dbReference type="Pfam" id="PF07715">
    <property type="entry name" value="Plug"/>
    <property type="match status" value="1"/>
</dbReference>
<evidence type="ECO:0000256" key="13">
    <source>
        <dbReference type="SAM" id="SignalP"/>
    </source>
</evidence>
<evidence type="ECO:0000256" key="4">
    <source>
        <dbReference type="ARBA" id="ARBA00022496"/>
    </source>
</evidence>
<keyword evidence="7" id="KW-0406">Ion transport</keyword>
<evidence type="ECO:0000256" key="5">
    <source>
        <dbReference type="ARBA" id="ARBA00022692"/>
    </source>
</evidence>
<keyword evidence="2 11" id="KW-0813">Transport</keyword>
<dbReference type="GO" id="GO:0009279">
    <property type="term" value="C:cell outer membrane"/>
    <property type="evidence" value="ECO:0007669"/>
    <property type="project" value="UniProtKB-SubCell"/>
</dbReference>
<keyword evidence="16" id="KW-0675">Receptor</keyword>
<dbReference type="PANTHER" id="PTHR32552:SF81">
    <property type="entry name" value="TONB-DEPENDENT OUTER MEMBRANE RECEPTOR"/>
    <property type="match status" value="1"/>
</dbReference>
<comment type="similarity">
    <text evidence="11 12">Belongs to the TonB-dependent receptor family.</text>
</comment>
<keyword evidence="8 12" id="KW-0798">TonB box</keyword>
<dbReference type="RefSeq" id="WP_188071576.1">
    <property type="nucleotide sequence ID" value="NZ_BSPS01000004.1"/>
</dbReference>
<evidence type="ECO:0000256" key="7">
    <source>
        <dbReference type="ARBA" id="ARBA00023065"/>
    </source>
</evidence>
<dbReference type="Proteomes" id="UP000571950">
    <property type="component" value="Unassembled WGS sequence"/>
</dbReference>
<feature type="chain" id="PRO_5030709497" evidence="13">
    <location>
        <begin position="28"/>
        <end position="793"/>
    </location>
</feature>
<feature type="signal peptide" evidence="13">
    <location>
        <begin position="1"/>
        <end position="27"/>
    </location>
</feature>
<protein>
    <submittedName>
        <fullName evidence="16">Outer membrane receptor protein involved in Fe transport</fullName>
    </submittedName>
</protein>
<evidence type="ECO:0000256" key="9">
    <source>
        <dbReference type="ARBA" id="ARBA00023136"/>
    </source>
</evidence>
<keyword evidence="6" id="KW-0408">Iron</keyword>
<evidence type="ECO:0000256" key="11">
    <source>
        <dbReference type="PROSITE-ProRule" id="PRU01360"/>
    </source>
</evidence>
<evidence type="ECO:0000259" key="14">
    <source>
        <dbReference type="Pfam" id="PF00593"/>
    </source>
</evidence>
<organism evidence="16 17">
    <name type="scientific">Sphingobium jiangsuense</name>
    <dbReference type="NCBI Taxonomy" id="870476"/>
    <lineage>
        <taxon>Bacteria</taxon>
        <taxon>Pseudomonadati</taxon>
        <taxon>Pseudomonadota</taxon>
        <taxon>Alphaproteobacteria</taxon>
        <taxon>Sphingomonadales</taxon>
        <taxon>Sphingomonadaceae</taxon>
        <taxon>Sphingobium</taxon>
    </lineage>
</organism>
<keyword evidence="9 11" id="KW-0472">Membrane</keyword>
<dbReference type="InterPro" id="IPR000531">
    <property type="entry name" value="Beta-barrel_TonB"/>
</dbReference>
<dbReference type="Gene3D" id="2.40.170.20">
    <property type="entry name" value="TonB-dependent receptor, beta-barrel domain"/>
    <property type="match status" value="1"/>
</dbReference>
<dbReference type="GO" id="GO:0006826">
    <property type="term" value="P:iron ion transport"/>
    <property type="evidence" value="ECO:0007669"/>
    <property type="project" value="UniProtKB-KW"/>
</dbReference>
<dbReference type="SUPFAM" id="SSF56935">
    <property type="entry name" value="Porins"/>
    <property type="match status" value="1"/>
</dbReference>
<keyword evidence="5 11" id="KW-0812">Transmembrane</keyword>
<dbReference type="AlphaFoldDB" id="A0A7W6BQI0"/>
<dbReference type="PROSITE" id="PS52016">
    <property type="entry name" value="TONB_DEPENDENT_REC_3"/>
    <property type="match status" value="1"/>
</dbReference>
<name>A0A7W6BQI0_9SPHN</name>
<comment type="subcellular location">
    <subcellularLocation>
        <location evidence="1 11">Cell outer membrane</location>
        <topology evidence="1 11">Multi-pass membrane protein</topology>
    </subcellularLocation>
</comment>
<evidence type="ECO:0000256" key="8">
    <source>
        <dbReference type="ARBA" id="ARBA00023077"/>
    </source>
</evidence>
<gene>
    <name evidence="16" type="ORF">GGR43_001734</name>
</gene>
<evidence type="ECO:0000256" key="10">
    <source>
        <dbReference type="ARBA" id="ARBA00023237"/>
    </source>
</evidence>
<evidence type="ECO:0000256" key="2">
    <source>
        <dbReference type="ARBA" id="ARBA00022448"/>
    </source>
</evidence>
<sequence length="793" mass="86071">MQFHTLTRLALMSATALAGFSAVPAQAQEADAANAESGDVIVVTATRRAVSLQDVPINIAAMSSEQIQEQGVQNVRDLAAFTPGVTIRDTGPGNTGTIVMRGLSANDASSTGSNNSTMLTTYMGEVPLYLDVKFLDIERVETLLGPQGTLYGSATMAGAMRYIPARPDPDKWSGKFHGRLYDVAHASDPGFSVDGTINIPIIPGKVALRSTAGYYNDPGFIDYNYLVQTPGVSLPQPGSPTTWDGSIGTPDQIAQNLWSYKDANSELTYSTRNQLGLFPFDGLNVYLTYLYQQTSTNGRQSNGGGVLGTGKYEAPWRYLEPVKRKSQMLSAEIELDLAGIAQLVSSTAWSERKIRSKSDVTDLLLDLDYGYEMFPAFAGYATGDTSYRQFTQEVRFVSTHGGPLSWVLGGFYNKLKYRSDRREILPGYPEWAGIYRPDAVEYASYVKSKDTEKAVFGEATLEPVEGLTLTAGARYFKYDSYIIGGTALPLFQTYPQINFRSREGTTADDGMVWKFNASYKLSPEWMVYGTYSKGYRIGGVNRVAPCVLPLPAGQNLCALPDELFFAPDTVKNAELGVRATLFDRRLSASLSVYHIDWAGIQLAGQTINGAIGITTNGGAAVSKGVEFNFSARPIDALRIMGTYSYNDAHLTEDVPLLMDVNGGPKVSALSGDRLPGSTKNSGSLGVTYTVPAGDGDIDLNWTATYTGNVLTRVGGRAGGEKLPAYTLHRASVAYKLDGMEIRLYADNIFDKFAVASVGNDLTRRILNDGVVSRYYANTIISPRKVGIEFTKSF</sequence>
<feature type="domain" description="TonB-dependent receptor plug" evidence="15">
    <location>
        <begin position="52"/>
        <end position="159"/>
    </location>
</feature>
<reference evidence="16 17" key="1">
    <citation type="submission" date="2020-08" db="EMBL/GenBank/DDBJ databases">
        <title>Genomic Encyclopedia of Type Strains, Phase IV (KMG-IV): sequencing the most valuable type-strain genomes for metagenomic binning, comparative biology and taxonomic classification.</title>
        <authorList>
            <person name="Goeker M."/>
        </authorList>
    </citation>
    <scope>NUCLEOTIDE SEQUENCE [LARGE SCALE GENOMIC DNA]</scope>
    <source>
        <strain evidence="16 17">DSM 26189</strain>
    </source>
</reference>
<evidence type="ECO:0000259" key="15">
    <source>
        <dbReference type="Pfam" id="PF07715"/>
    </source>
</evidence>
<evidence type="ECO:0000256" key="1">
    <source>
        <dbReference type="ARBA" id="ARBA00004571"/>
    </source>
</evidence>
<evidence type="ECO:0000313" key="16">
    <source>
        <dbReference type="EMBL" id="MBB3926019.1"/>
    </source>
</evidence>
<keyword evidence="3 11" id="KW-1134">Transmembrane beta strand</keyword>
<evidence type="ECO:0000313" key="17">
    <source>
        <dbReference type="Proteomes" id="UP000571950"/>
    </source>
</evidence>
<keyword evidence="4" id="KW-0410">Iron transport</keyword>
<dbReference type="InterPro" id="IPR036942">
    <property type="entry name" value="Beta-barrel_TonB_sf"/>
</dbReference>
<evidence type="ECO:0000256" key="12">
    <source>
        <dbReference type="RuleBase" id="RU003357"/>
    </source>
</evidence>
<feature type="domain" description="TonB-dependent receptor-like beta-barrel" evidence="14">
    <location>
        <begin position="283"/>
        <end position="748"/>
    </location>
</feature>
<accession>A0A7W6BQI0</accession>
<keyword evidence="10 11" id="KW-0998">Cell outer membrane</keyword>
<keyword evidence="17" id="KW-1185">Reference proteome</keyword>
<evidence type="ECO:0000256" key="3">
    <source>
        <dbReference type="ARBA" id="ARBA00022452"/>
    </source>
</evidence>
<keyword evidence="13" id="KW-0732">Signal</keyword>
<dbReference type="PANTHER" id="PTHR32552">
    <property type="entry name" value="FERRICHROME IRON RECEPTOR-RELATED"/>
    <property type="match status" value="1"/>
</dbReference>
<evidence type="ECO:0000256" key="6">
    <source>
        <dbReference type="ARBA" id="ARBA00023004"/>
    </source>
</evidence>